<dbReference type="AlphaFoldDB" id="A0AAP0QJI5"/>
<keyword evidence="3" id="KW-1185">Reference proteome</keyword>
<name>A0AAP0QJI5_9ROSI</name>
<keyword evidence="1" id="KW-0472">Membrane</keyword>
<reference evidence="2 3" key="1">
    <citation type="submission" date="2024-05" db="EMBL/GenBank/DDBJ databases">
        <title>Haplotype-resolved chromosome-level genome assembly of Huyou (Citrus changshanensis).</title>
        <authorList>
            <person name="Miao C."/>
            <person name="Chen W."/>
            <person name="Wu Y."/>
            <person name="Wang L."/>
            <person name="Zhao S."/>
            <person name="Grierson D."/>
            <person name="Xu C."/>
            <person name="Chen K."/>
        </authorList>
    </citation>
    <scope>NUCLEOTIDE SEQUENCE [LARGE SCALE GENOMIC DNA]</scope>
    <source>
        <strain evidence="2">01-14</strain>
        <tissue evidence="2">Leaf</tissue>
    </source>
</reference>
<keyword evidence="1" id="KW-1133">Transmembrane helix</keyword>
<evidence type="ECO:0000256" key="1">
    <source>
        <dbReference type="SAM" id="Phobius"/>
    </source>
</evidence>
<dbReference type="Proteomes" id="UP001428341">
    <property type="component" value="Unassembled WGS sequence"/>
</dbReference>
<keyword evidence="1" id="KW-0812">Transmembrane</keyword>
<protein>
    <submittedName>
        <fullName evidence="2">Uncharacterized protein</fullName>
    </submittedName>
</protein>
<feature type="transmembrane region" description="Helical" evidence="1">
    <location>
        <begin position="106"/>
        <end position="131"/>
    </location>
</feature>
<organism evidence="2 3">
    <name type="scientific">Citrus x changshan-huyou</name>
    <dbReference type="NCBI Taxonomy" id="2935761"/>
    <lineage>
        <taxon>Eukaryota</taxon>
        <taxon>Viridiplantae</taxon>
        <taxon>Streptophyta</taxon>
        <taxon>Embryophyta</taxon>
        <taxon>Tracheophyta</taxon>
        <taxon>Spermatophyta</taxon>
        <taxon>Magnoliopsida</taxon>
        <taxon>eudicotyledons</taxon>
        <taxon>Gunneridae</taxon>
        <taxon>Pentapetalae</taxon>
        <taxon>rosids</taxon>
        <taxon>malvids</taxon>
        <taxon>Sapindales</taxon>
        <taxon>Rutaceae</taxon>
        <taxon>Aurantioideae</taxon>
        <taxon>Citrus</taxon>
    </lineage>
</organism>
<feature type="transmembrane region" description="Helical" evidence="1">
    <location>
        <begin position="39"/>
        <end position="56"/>
    </location>
</feature>
<comment type="caution">
    <text evidence="2">The sequence shown here is derived from an EMBL/GenBank/DDBJ whole genome shotgun (WGS) entry which is preliminary data.</text>
</comment>
<proteinExistence type="predicted"/>
<evidence type="ECO:0000313" key="3">
    <source>
        <dbReference type="Proteomes" id="UP001428341"/>
    </source>
</evidence>
<dbReference type="EMBL" id="JBCGBO010000006">
    <property type="protein sequence ID" value="KAK9194623.1"/>
    <property type="molecule type" value="Genomic_DNA"/>
</dbReference>
<feature type="transmembrane region" description="Helical" evidence="1">
    <location>
        <begin position="76"/>
        <end position="94"/>
    </location>
</feature>
<evidence type="ECO:0000313" key="2">
    <source>
        <dbReference type="EMBL" id="KAK9194623.1"/>
    </source>
</evidence>
<gene>
    <name evidence="2" type="ORF">WN944_005330</name>
</gene>
<sequence>MKLRITCGEEEEELLPVSQVPAGTCCEHQNCLKIQWDEVIFTASCMTTLIVLQLPMTNASGKPVPLFVFGNVPPAFHAFLMCLTGACFGSVCSIHIRKTNPKIASFYYAFSVLSMFASLAIAFSCFVWESFKALCQLC</sequence>
<accession>A0AAP0QJI5</accession>